<name>A0A135ID43_9GAMM</name>
<accession>A0A135ID43</accession>
<sequence length="160" mass="17199">MTDAIAKLDAEERLIELGLTLPKASNPQANYTNCVRTGNLLYVSGKGPMAGLNVVPKGKLGREYSVEEGYEFAKATGLDILAAVKLELGSLDKIARVVKIQGFVNATEEFEQHPKVLDGCSDLFANVLGDRGIHARSVFGAVSLRGNLPVIIDSIFEIKP</sequence>
<dbReference type="SUPFAM" id="SSF55298">
    <property type="entry name" value="YjgF-like"/>
    <property type="match status" value="1"/>
</dbReference>
<gene>
    <name evidence="2" type="ORF">ATN88_06940</name>
</gene>
<reference evidence="2 3" key="1">
    <citation type="submission" date="2015-11" db="EMBL/GenBank/DDBJ databases">
        <title>Genomic Taxonomy of the Vibrionaceae.</title>
        <authorList>
            <person name="Gomez-Gil B."/>
            <person name="Enciso-Ibarra J."/>
        </authorList>
    </citation>
    <scope>NUCLEOTIDE SEQUENCE [LARGE SCALE GENOMIC DNA]</scope>
    <source>
        <strain evidence="2 3">CAIM 912</strain>
    </source>
</reference>
<evidence type="ECO:0000259" key="1">
    <source>
        <dbReference type="Pfam" id="PF14588"/>
    </source>
</evidence>
<dbReference type="RefSeq" id="WP_067411692.1">
    <property type="nucleotide sequence ID" value="NZ_LNTY01000006.1"/>
</dbReference>
<organism evidence="2 3">
    <name type="scientific">Enterovibrio coralii</name>
    <dbReference type="NCBI Taxonomy" id="294935"/>
    <lineage>
        <taxon>Bacteria</taxon>
        <taxon>Pseudomonadati</taxon>
        <taxon>Pseudomonadota</taxon>
        <taxon>Gammaproteobacteria</taxon>
        <taxon>Vibrionales</taxon>
        <taxon>Vibrionaceae</taxon>
        <taxon>Enterovibrio</taxon>
    </lineage>
</organism>
<dbReference type="EMBL" id="LNTY01000006">
    <property type="protein sequence ID" value="KXF83383.1"/>
    <property type="molecule type" value="Genomic_DNA"/>
</dbReference>
<dbReference type="InterPro" id="IPR013813">
    <property type="entry name" value="Endoribo_LPSP/chorism_mut-like"/>
</dbReference>
<evidence type="ECO:0000313" key="3">
    <source>
        <dbReference type="Proteomes" id="UP000070529"/>
    </source>
</evidence>
<protein>
    <recommendedName>
        <fullName evidence="1">Endoribonuclease L-PSP/chorismate mutase-like domain-containing protein</fullName>
    </recommendedName>
</protein>
<dbReference type="InterPro" id="IPR035959">
    <property type="entry name" value="RutC-like_sf"/>
</dbReference>
<dbReference type="CDD" id="cd02199">
    <property type="entry name" value="YjgF_YER057c_UK114_like_1"/>
    <property type="match status" value="1"/>
</dbReference>
<dbReference type="STRING" id="294935.ATN88_06940"/>
<feature type="domain" description="Endoribonuclease L-PSP/chorismate mutase-like" evidence="1">
    <location>
        <begin position="11"/>
        <end position="141"/>
    </location>
</feature>
<comment type="caution">
    <text evidence="2">The sequence shown here is derived from an EMBL/GenBank/DDBJ whole genome shotgun (WGS) entry which is preliminary data.</text>
</comment>
<dbReference type="Pfam" id="PF14588">
    <property type="entry name" value="YjgF_endoribonc"/>
    <property type="match status" value="1"/>
</dbReference>
<proteinExistence type="predicted"/>
<dbReference type="PANTHER" id="PTHR43760">
    <property type="entry name" value="ENDORIBONUCLEASE-RELATED"/>
    <property type="match status" value="1"/>
</dbReference>
<evidence type="ECO:0000313" key="2">
    <source>
        <dbReference type="EMBL" id="KXF83383.1"/>
    </source>
</evidence>
<dbReference type="Gene3D" id="3.30.1330.40">
    <property type="entry name" value="RutC-like"/>
    <property type="match status" value="1"/>
</dbReference>
<keyword evidence="3" id="KW-1185">Reference proteome</keyword>
<dbReference type="PANTHER" id="PTHR43760:SF1">
    <property type="entry name" value="ENDORIBONUCLEASE L-PSP_CHORISMATE MUTASE-LIKE DOMAIN-CONTAINING PROTEIN"/>
    <property type="match status" value="1"/>
</dbReference>
<dbReference type="AlphaFoldDB" id="A0A135ID43"/>
<dbReference type="Proteomes" id="UP000070529">
    <property type="component" value="Unassembled WGS sequence"/>
</dbReference>
<dbReference type="OrthoDB" id="9806350at2"/>